<dbReference type="Proteomes" id="UP001497623">
    <property type="component" value="Unassembled WGS sequence"/>
</dbReference>
<proteinExistence type="predicted"/>
<dbReference type="AlphaFoldDB" id="A0AAV2RI95"/>
<feature type="chain" id="PRO_5043595585" evidence="2">
    <location>
        <begin position="26"/>
        <end position="125"/>
    </location>
</feature>
<feature type="non-terminal residue" evidence="3">
    <location>
        <position position="125"/>
    </location>
</feature>
<reference evidence="3 4" key="1">
    <citation type="submission" date="2024-05" db="EMBL/GenBank/DDBJ databases">
        <authorList>
            <person name="Wallberg A."/>
        </authorList>
    </citation>
    <scope>NUCLEOTIDE SEQUENCE [LARGE SCALE GENOMIC DNA]</scope>
</reference>
<feature type="signal peptide" evidence="2">
    <location>
        <begin position="1"/>
        <end position="25"/>
    </location>
</feature>
<gene>
    <name evidence="3" type="ORF">MNOR_LOCUS24788</name>
</gene>
<organism evidence="3 4">
    <name type="scientific">Meganyctiphanes norvegica</name>
    <name type="common">Northern krill</name>
    <name type="synonym">Thysanopoda norvegica</name>
    <dbReference type="NCBI Taxonomy" id="48144"/>
    <lineage>
        <taxon>Eukaryota</taxon>
        <taxon>Metazoa</taxon>
        <taxon>Ecdysozoa</taxon>
        <taxon>Arthropoda</taxon>
        <taxon>Crustacea</taxon>
        <taxon>Multicrustacea</taxon>
        <taxon>Malacostraca</taxon>
        <taxon>Eumalacostraca</taxon>
        <taxon>Eucarida</taxon>
        <taxon>Euphausiacea</taxon>
        <taxon>Euphausiidae</taxon>
        <taxon>Meganyctiphanes</taxon>
    </lineage>
</organism>
<accession>A0AAV2RI95</accession>
<name>A0AAV2RI95_MEGNR</name>
<keyword evidence="1" id="KW-0147">Chitin-binding</keyword>
<dbReference type="PROSITE" id="PS00026">
    <property type="entry name" value="CHIT_BIND_I_1"/>
    <property type="match status" value="1"/>
</dbReference>
<dbReference type="InterPro" id="IPR018371">
    <property type="entry name" value="Chitin-binding_1_CS"/>
</dbReference>
<dbReference type="InterPro" id="IPR036861">
    <property type="entry name" value="Endochitinase-like_sf"/>
</dbReference>
<keyword evidence="2" id="KW-0732">Signal</keyword>
<keyword evidence="4" id="KW-1185">Reference proteome</keyword>
<evidence type="ECO:0000313" key="4">
    <source>
        <dbReference type="Proteomes" id="UP001497623"/>
    </source>
</evidence>
<comment type="caution">
    <text evidence="3">The sequence shown here is derived from an EMBL/GenBank/DDBJ whole genome shotgun (WGS) entry which is preliminary data.</text>
</comment>
<feature type="non-terminal residue" evidence="3">
    <location>
        <position position="1"/>
    </location>
</feature>
<dbReference type="SUPFAM" id="SSF57016">
    <property type="entry name" value="Plant lectins/antimicrobial peptides"/>
    <property type="match status" value="1"/>
</dbReference>
<sequence length="125" mass="13638">DTPVTMKIMSICVFCLLASYIAVDAYNIPGDDPAHGVHLNGINPDESRAENPADSCCREDFRCGPKHLAPNGQPAQCKHGDCCSHIGWCGNGAPWCSCKDCVDYRKFTKNITSGCYQQQIITTPE</sequence>
<evidence type="ECO:0000313" key="3">
    <source>
        <dbReference type="EMBL" id="CAL4124811.1"/>
    </source>
</evidence>
<evidence type="ECO:0000256" key="2">
    <source>
        <dbReference type="SAM" id="SignalP"/>
    </source>
</evidence>
<protein>
    <submittedName>
        <fullName evidence="3">Uncharacterized protein</fullName>
    </submittedName>
</protein>
<dbReference type="EMBL" id="CAXKWB010023017">
    <property type="protein sequence ID" value="CAL4124811.1"/>
    <property type="molecule type" value="Genomic_DNA"/>
</dbReference>
<evidence type="ECO:0000256" key="1">
    <source>
        <dbReference type="ARBA" id="ARBA00022669"/>
    </source>
</evidence>
<dbReference type="GO" id="GO:0008061">
    <property type="term" value="F:chitin binding"/>
    <property type="evidence" value="ECO:0007669"/>
    <property type="project" value="UniProtKB-KW"/>
</dbReference>